<reference evidence="3" key="2">
    <citation type="submission" date="2023-01" db="EMBL/GenBank/DDBJ databases">
        <title>Draft genome sequence of Portibacter lacus strain NBRC 108769.</title>
        <authorList>
            <person name="Sun Q."/>
            <person name="Mori K."/>
        </authorList>
    </citation>
    <scope>NUCLEOTIDE SEQUENCE</scope>
    <source>
        <strain evidence="3">NBRC 108769</strain>
    </source>
</reference>
<dbReference type="RefSeq" id="WP_235295352.1">
    <property type="nucleotide sequence ID" value="NZ_BSOH01000006.1"/>
</dbReference>
<name>A0AA37WED2_9BACT</name>
<evidence type="ECO:0000313" key="3">
    <source>
        <dbReference type="EMBL" id="GLR16604.1"/>
    </source>
</evidence>
<feature type="domain" description="Secretion system C-terminal sorting" evidence="2">
    <location>
        <begin position="296"/>
        <end position="364"/>
    </location>
</feature>
<evidence type="ECO:0000259" key="2">
    <source>
        <dbReference type="Pfam" id="PF18962"/>
    </source>
</evidence>
<comment type="caution">
    <text evidence="3">The sequence shown here is derived from an EMBL/GenBank/DDBJ whole genome shotgun (WGS) entry which is preliminary data.</text>
</comment>
<sequence>MRIILCLLSFLYFNIAAAQLSYTAEQHFSVGTSIEYEVTNLVNLDVDFSTTGENTNWEYLDFTQTRKDTTDFIDPEDSGYKSSFCLSNFYVFNCNSKFDEVTSVAVKGADTLGFGEIKAENIVRHYLKNDNAYSETMIGMTVAVNGISIPVGIEYEKADTQLAFPLAFGKVDSSESRLVIDLESIGVNARIARNGRRLNSVDGSGTLKTPAGTYNNVIKMKTLIFNMDTTSYDSSIFPISTTMVEYKWYAEGFSGPVLQASGVVLGDSEVISEVRYQKNAEVSSLSNVAKANNVAIFPNPFHSELNIRSTDFEVDEIKIYNVLGQCVFSHETESNHTSIQPKLKTGYYFLVIYSDGKRAITRKITSL</sequence>
<organism evidence="3 4">
    <name type="scientific">Portibacter lacus</name>
    <dbReference type="NCBI Taxonomy" id="1099794"/>
    <lineage>
        <taxon>Bacteria</taxon>
        <taxon>Pseudomonadati</taxon>
        <taxon>Bacteroidota</taxon>
        <taxon>Saprospiria</taxon>
        <taxon>Saprospirales</taxon>
        <taxon>Haliscomenobacteraceae</taxon>
        <taxon>Portibacter</taxon>
    </lineage>
</organism>
<feature type="signal peptide" evidence="1">
    <location>
        <begin position="1"/>
        <end position="18"/>
    </location>
</feature>
<dbReference type="Proteomes" id="UP001156666">
    <property type="component" value="Unassembled WGS sequence"/>
</dbReference>
<gene>
    <name evidence="3" type="ORF">GCM10007940_12190</name>
</gene>
<dbReference type="InterPro" id="IPR026444">
    <property type="entry name" value="Secre_tail"/>
</dbReference>
<protein>
    <recommendedName>
        <fullName evidence="2">Secretion system C-terminal sorting domain-containing protein</fullName>
    </recommendedName>
</protein>
<accession>A0AA37WED2</accession>
<keyword evidence="1" id="KW-0732">Signal</keyword>
<evidence type="ECO:0000313" key="4">
    <source>
        <dbReference type="Proteomes" id="UP001156666"/>
    </source>
</evidence>
<dbReference type="Pfam" id="PF18962">
    <property type="entry name" value="Por_Secre_tail"/>
    <property type="match status" value="1"/>
</dbReference>
<evidence type="ECO:0000256" key="1">
    <source>
        <dbReference type="SAM" id="SignalP"/>
    </source>
</evidence>
<dbReference type="NCBIfam" id="TIGR04183">
    <property type="entry name" value="Por_Secre_tail"/>
    <property type="match status" value="1"/>
</dbReference>
<reference evidence="3" key="1">
    <citation type="journal article" date="2014" name="Int. J. Syst. Evol. Microbiol.">
        <title>Complete genome sequence of Corynebacterium casei LMG S-19264T (=DSM 44701T), isolated from a smear-ripened cheese.</title>
        <authorList>
            <consortium name="US DOE Joint Genome Institute (JGI-PGF)"/>
            <person name="Walter F."/>
            <person name="Albersmeier A."/>
            <person name="Kalinowski J."/>
            <person name="Ruckert C."/>
        </authorList>
    </citation>
    <scope>NUCLEOTIDE SEQUENCE</scope>
    <source>
        <strain evidence="3">NBRC 108769</strain>
    </source>
</reference>
<keyword evidence="4" id="KW-1185">Reference proteome</keyword>
<dbReference type="AlphaFoldDB" id="A0AA37WED2"/>
<dbReference type="EMBL" id="BSOH01000006">
    <property type="protein sequence ID" value="GLR16604.1"/>
    <property type="molecule type" value="Genomic_DNA"/>
</dbReference>
<feature type="chain" id="PRO_5041222347" description="Secretion system C-terminal sorting domain-containing protein" evidence="1">
    <location>
        <begin position="19"/>
        <end position="367"/>
    </location>
</feature>
<proteinExistence type="predicted"/>